<dbReference type="InterPro" id="IPR001667">
    <property type="entry name" value="DDH_dom"/>
</dbReference>
<dbReference type="GO" id="GO:0003676">
    <property type="term" value="F:nucleic acid binding"/>
    <property type="evidence" value="ECO:0007669"/>
    <property type="project" value="InterPro"/>
</dbReference>
<reference evidence="4" key="1">
    <citation type="submission" date="2010-12" db="EMBL/GenBank/DDBJ databases">
        <title>Complete sequence of Desulfovibrio aespoeensis Aspo-2.</title>
        <authorList>
            <consortium name="US DOE Joint Genome Institute"/>
            <person name="Lucas S."/>
            <person name="Copeland A."/>
            <person name="Lapidus A."/>
            <person name="Cheng J.-F."/>
            <person name="Goodwin L."/>
            <person name="Pitluck S."/>
            <person name="Chertkov O."/>
            <person name="Misra M."/>
            <person name="Detter J.C."/>
            <person name="Han C."/>
            <person name="Tapia R."/>
            <person name="Land M."/>
            <person name="Hauser L."/>
            <person name="Kyrpides N."/>
            <person name="Ivanova N."/>
            <person name="Ovchinnikova G."/>
            <person name="Pedersen K."/>
            <person name="Jagevall S."/>
            <person name="Hazen T."/>
            <person name="Woyke T."/>
        </authorList>
    </citation>
    <scope>NUCLEOTIDE SEQUENCE [LARGE SCALE GENOMIC DNA]</scope>
    <source>
        <strain evidence="4">ATCC 700646 / DSM 10631 / Aspo-2</strain>
    </source>
</reference>
<dbReference type="SUPFAM" id="SSF64182">
    <property type="entry name" value="DHH phosphoesterases"/>
    <property type="match status" value="1"/>
</dbReference>
<dbReference type="RefSeq" id="WP_013515066.1">
    <property type="nucleotide sequence ID" value="NC_014844.1"/>
</dbReference>
<dbReference type="Gene3D" id="3.10.310.30">
    <property type="match status" value="1"/>
</dbReference>
<evidence type="ECO:0000259" key="2">
    <source>
        <dbReference type="Pfam" id="PF02272"/>
    </source>
</evidence>
<dbReference type="KEGG" id="das:Daes_2148"/>
<dbReference type="InterPro" id="IPR038763">
    <property type="entry name" value="DHH_sf"/>
</dbReference>
<reference evidence="3 4" key="2">
    <citation type="journal article" date="2014" name="Genome Announc.">
        <title>Complete Genome Sequence of the Subsurface, Mesophilic Sulfate-Reducing Bacterium Desulfovibrio aespoeensis Aspo-2.</title>
        <authorList>
            <person name="Pedersen K."/>
            <person name="Bengtsson A."/>
            <person name="Edlund J."/>
            <person name="Rabe L."/>
            <person name="Hazen T."/>
            <person name="Chakraborty R."/>
            <person name="Goodwin L."/>
            <person name="Shapiro N."/>
        </authorList>
    </citation>
    <scope>NUCLEOTIDE SEQUENCE [LARGE SCALE GENOMIC DNA]</scope>
    <source>
        <strain evidence="4">ATCC 700646 / DSM 10631 / Aspo-2</strain>
    </source>
</reference>
<evidence type="ECO:0000313" key="4">
    <source>
        <dbReference type="Proteomes" id="UP000002191"/>
    </source>
</evidence>
<gene>
    <name evidence="3" type="ordered locus">Daes_2148</name>
</gene>
<proteinExistence type="predicted"/>
<evidence type="ECO:0000259" key="1">
    <source>
        <dbReference type="Pfam" id="PF01368"/>
    </source>
</evidence>
<dbReference type="PANTHER" id="PTHR47618:SF1">
    <property type="entry name" value="BIFUNCTIONAL OLIGORIBONUCLEASE AND PAP PHOSPHATASE NRNA"/>
    <property type="match status" value="1"/>
</dbReference>
<evidence type="ECO:0000313" key="3">
    <source>
        <dbReference type="EMBL" id="ADU63154.1"/>
    </source>
</evidence>
<organism evidence="3 4">
    <name type="scientific">Pseudodesulfovibrio aespoeensis (strain ATCC 700646 / DSM 10631 / Aspo-2)</name>
    <name type="common">Desulfovibrio aespoeensis</name>
    <dbReference type="NCBI Taxonomy" id="643562"/>
    <lineage>
        <taxon>Bacteria</taxon>
        <taxon>Pseudomonadati</taxon>
        <taxon>Thermodesulfobacteriota</taxon>
        <taxon>Desulfovibrionia</taxon>
        <taxon>Desulfovibrionales</taxon>
        <taxon>Desulfovibrionaceae</taxon>
    </lineage>
</organism>
<name>E6VSR0_PSEA9</name>
<dbReference type="OrthoDB" id="9803668at2"/>
<dbReference type="Proteomes" id="UP000002191">
    <property type="component" value="Chromosome"/>
</dbReference>
<dbReference type="InterPro" id="IPR051319">
    <property type="entry name" value="Oligoribo/pAp-PDE_c-di-AMP_PDE"/>
</dbReference>
<dbReference type="Pfam" id="PF02272">
    <property type="entry name" value="DHHA1"/>
    <property type="match status" value="1"/>
</dbReference>
<keyword evidence="4" id="KW-1185">Reference proteome</keyword>
<dbReference type="Pfam" id="PF01368">
    <property type="entry name" value="DHH"/>
    <property type="match status" value="1"/>
</dbReference>
<feature type="domain" description="DDH" evidence="1">
    <location>
        <begin position="18"/>
        <end position="156"/>
    </location>
</feature>
<dbReference type="EMBL" id="CP002431">
    <property type="protein sequence ID" value="ADU63154.1"/>
    <property type="molecule type" value="Genomic_DNA"/>
</dbReference>
<feature type="domain" description="DHHA1" evidence="2">
    <location>
        <begin position="221"/>
        <end position="319"/>
    </location>
</feature>
<dbReference type="InterPro" id="IPR003156">
    <property type="entry name" value="DHHA1_dom"/>
</dbReference>
<dbReference type="AlphaFoldDB" id="E6VSR0"/>
<dbReference type="PANTHER" id="PTHR47618">
    <property type="entry name" value="BIFUNCTIONAL OLIGORIBONUCLEASE AND PAP PHOSPHATASE NRNA"/>
    <property type="match status" value="1"/>
</dbReference>
<dbReference type="eggNOG" id="COG0618">
    <property type="taxonomic scope" value="Bacteria"/>
</dbReference>
<dbReference type="STRING" id="643562.Daes_2148"/>
<dbReference type="HOGENOM" id="CLU_039720_0_0_7"/>
<sequence>MPNPMRRVSDIIREGDDFLVAAHFNPDGDAIGSTCAMGHILARLGKRFALYNPSGLPETYNFVPLPAPIMTTLPDTLPLWTIVLDCGAAERMGHDLLARTGETRVVNIDHHLGNGDYGSVNWVAVDQPAVGTMVALLAKDLGLSLDGPLAECIYLAVSTDTGFFTYGSTTPESLELTAEMLRAGLDLANLNMRINKQWTEERLRLWTEVMGSVTLFADKQVAVGTITRAMFERTGTDSQDTENLINTIRRLKSVRVAMVLREEAPDTYKFSLRSYGDDNVQAIAALFGGGGHKNAAGGSINAPLDEARDKLVRTITQSLELA</sequence>
<dbReference type="Gene3D" id="3.90.1640.10">
    <property type="entry name" value="inorganic pyrophosphatase (n-terminal core)"/>
    <property type="match status" value="1"/>
</dbReference>
<accession>E6VSR0</accession>
<protein>
    <submittedName>
        <fullName evidence="3">Phosphoesterase RecJ domain protein</fullName>
    </submittedName>
</protein>